<feature type="domain" description="Flavodoxin-like" evidence="1">
    <location>
        <begin position="6"/>
        <end position="162"/>
    </location>
</feature>
<protein>
    <submittedName>
        <fullName evidence="2">Flavodoxin</fullName>
    </submittedName>
</protein>
<dbReference type="GO" id="GO:0010181">
    <property type="term" value="F:FMN binding"/>
    <property type="evidence" value="ECO:0007669"/>
    <property type="project" value="InterPro"/>
</dbReference>
<dbReference type="InterPro" id="IPR029039">
    <property type="entry name" value="Flavoprotein-like_sf"/>
</dbReference>
<dbReference type="PANTHER" id="PTHR38030:SF2">
    <property type="entry name" value="PROTOPORPHYRINOGEN IX DEHYDROGENASE [QUINONE]"/>
    <property type="match status" value="1"/>
</dbReference>
<dbReference type="SUPFAM" id="SSF52218">
    <property type="entry name" value="Flavoproteins"/>
    <property type="match status" value="1"/>
</dbReference>
<evidence type="ECO:0000313" key="3">
    <source>
        <dbReference type="Proteomes" id="UP000317039"/>
    </source>
</evidence>
<dbReference type="Proteomes" id="UP000317039">
    <property type="component" value="Chromosome"/>
</dbReference>
<dbReference type="PANTHER" id="PTHR38030">
    <property type="entry name" value="PROTOPORPHYRINOGEN IX DEHYDROGENASE [MENAQUINONE]"/>
    <property type="match status" value="1"/>
</dbReference>
<dbReference type="EMBL" id="CP041695">
    <property type="protein sequence ID" value="QDP79810.1"/>
    <property type="molecule type" value="Genomic_DNA"/>
</dbReference>
<dbReference type="AlphaFoldDB" id="A0A516NLM2"/>
<sequence length="171" mass="18625">MIVDTVLVAYGSKRGGTAEIAEWIGDTLRAEHVTAEVRSAAEVRSLERYGAIVLGGALYAGRWHRHARGFVRRFHRTLPDHPVWMFGSGPLDDSADRVDPDKIFGARAVRKAAARVNARGYTIFGGRLLPDARGFPASAMAKNSAGDFRDRARIRAWAAAIATDLSTPPAR</sequence>
<proteinExistence type="predicted"/>
<organism evidence="2 3">
    <name type="scientific">Nocardia otitidiscaviarum</name>
    <dbReference type="NCBI Taxonomy" id="1823"/>
    <lineage>
        <taxon>Bacteria</taxon>
        <taxon>Bacillati</taxon>
        <taxon>Actinomycetota</taxon>
        <taxon>Actinomycetes</taxon>
        <taxon>Mycobacteriales</taxon>
        <taxon>Nocardiaceae</taxon>
        <taxon>Nocardia</taxon>
    </lineage>
</organism>
<gene>
    <name evidence="2" type="ORF">FOH10_14900</name>
</gene>
<reference evidence="2 3" key="1">
    <citation type="submission" date="2019-07" db="EMBL/GenBank/DDBJ databases">
        <title>Complete Genome Sequence and Methylome Analysis of Nocardia otitidis-caviarum NEB252.</title>
        <authorList>
            <person name="Fomenkov A."/>
            <person name="Anton B.P."/>
            <person name="Vincze T."/>
            <person name="Roberts R.J."/>
        </authorList>
    </citation>
    <scope>NUCLEOTIDE SEQUENCE [LARGE SCALE GENOMIC DNA]</scope>
    <source>
        <strain evidence="2 3">NEB252</strain>
    </source>
</reference>
<dbReference type="PROSITE" id="PS50902">
    <property type="entry name" value="FLAVODOXIN_LIKE"/>
    <property type="match status" value="1"/>
</dbReference>
<dbReference type="InterPro" id="IPR026816">
    <property type="entry name" value="Flavodoxin_dom"/>
</dbReference>
<dbReference type="GeneID" id="80333669"/>
<dbReference type="KEGG" id="nod:FOH10_14900"/>
<evidence type="ECO:0000313" key="2">
    <source>
        <dbReference type="EMBL" id="QDP79810.1"/>
    </source>
</evidence>
<dbReference type="GO" id="GO:0006783">
    <property type="term" value="P:heme biosynthetic process"/>
    <property type="evidence" value="ECO:0007669"/>
    <property type="project" value="TreeGrafter"/>
</dbReference>
<name>A0A516NLM2_9NOCA</name>
<dbReference type="RefSeq" id="WP_029928736.1">
    <property type="nucleotide sequence ID" value="NZ_CP041695.1"/>
</dbReference>
<evidence type="ECO:0000259" key="1">
    <source>
        <dbReference type="PROSITE" id="PS50902"/>
    </source>
</evidence>
<dbReference type="GO" id="GO:0070819">
    <property type="term" value="F:menaquinone-dependent protoporphyrinogen oxidase activity"/>
    <property type="evidence" value="ECO:0007669"/>
    <property type="project" value="TreeGrafter"/>
</dbReference>
<dbReference type="Pfam" id="PF12724">
    <property type="entry name" value="Flavodoxin_5"/>
    <property type="match status" value="1"/>
</dbReference>
<dbReference type="InterPro" id="IPR052200">
    <property type="entry name" value="Protoporphyrinogen_IX_DH"/>
</dbReference>
<accession>A0A516NLM2</accession>
<dbReference type="Gene3D" id="3.40.50.360">
    <property type="match status" value="1"/>
</dbReference>
<dbReference type="InterPro" id="IPR008254">
    <property type="entry name" value="Flavodoxin/NO_synth"/>
</dbReference>